<evidence type="ECO:0000256" key="1">
    <source>
        <dbReference type="SAM" id="Phobius"/>
    </source>
</evidence>
<feature type="transmembrane region" description="Helical" evidence="1">
    <location>
        <begin position="100"/>
        <end position="116"/>
    </location>
</feature>
<dbReference type="GO" id="GO:0016874">
    <property type="term" value="F:ligase activity"/>
    <property type="evidence" value="ECO:0007669"/>
    <property type="project" value="UniProtKB-KW"/>
</dbReference>
<feature type="transmembrane region" description="Helical" evidence="1">
    <location>
        <begin position="330"/>
        <end position="349"/>
    </location>
</feature>
<feature type="transmembrane region" description="Helical" evidence="1">
    <location>
        <begin position="238"/>
        <end position="258"/>
    </location>
</feature>
<protein>
    <submittedName>
        <fullName evidence="2">O-antigen ligase domain-containing protein</fullName>
    </submittedName>
</protein>
<keyword evidence="1" id="KW-1133">Transmembrane helix</keyword>
<dbReference type="RefSeq" id="WP_213668047.1">
    <property type="nucleotide sequence ID" value="NZ_JAHCDA010000001.1"/>
</dbReference>
<dbReference type="Proteomes" id="UP000766336">
    <property type="component" value="Unassembled WGS sequence"/>
</dbReference>
<sequence length="402" mass="40689">MLRAPPAALGALAGISAMAMHFAGALKSTPILAALPFDVTLLAALGVFAPLPVLLVGRDWWLAPGLGLPLAACGLVWSWWALAALGSPWSLGVADRLPEIVLAGPLMLAAGLVIGADPAARRVLPTAVLWLGIFVAGSVAWGLATDAVVLGGRVGADSTRVRVQYQVAGLAIACAAGIAALRATAGAGWRRLAWAGALASLSVAVLLPGGRAAFLALGLTVAVAPAVRWFLQGRAGAGLAWMLAVPLCAAAGLGLLLLDPERAGALATLERLMGDAGGLDSAREILWSEAWRWSGLAGLGPGGFPVAAGVGQVRGLHPHNHAIEALVEGGAVGLVLWLAAFGGAALLMLARLPRVGPERAAVILALTLPMALTAMVSTDLGNRMVWFALGLGLSLGVEARRV</sequence>
<dbReference type="EMBL" id="JAHCDA010000001">
    <property type="protein sequence ID" value="MBS7809333.1"/>
    <property type="molecule type" value="Genomic_DNA"/>
</dbReference>
<feature type="transmembrane region" description="Helical" evidence="1">
    <location>
        <begin position="188"/>
        <end position="207"/>
    </location>
</feature>
<accession>A0ABS5Q7J3</accession>
<feature type="transmembrane region" description="Helical" evidence="1">
    <location>
        <begin position="163"/>
        <end position="181"/>
    </location>
</feature>
<feature type="transmembrane region" description="Helical" evidence="1">
    <location>
        <begin position="361"/>
        <end position="378"/>
    </location>
</feature>
<proteinExistence type="predicted"/>
<evidence type="ECO:0000313" key="3">
    <source>
        <dbReference type="Proteomes" id="UP000766336"/>
    </source>
</evidence>
<gene>
    <name evidence="2" type="ORF">KHU32_00195</name>
</gene>
<evidence type="ECO:0000313" key="2">
    <source>
        <dbReference type="EMBL" id="MBS7809333.1"/>
    </source>
</evidence>
<keyword evidence="3" id="KW-1185">Reference proteome</keyword>
<keyword evidence="1" id="KW-0472">Membrane</keyword>
<name>A0ABS5Q7J3_9PROT</name>
<feature type="transmembrane region" description="Helical" evidence="1">
    <location>
        <begin position="35"/>
        <end position="54"/>
    </location>
</feature>
<reference evidence="2 3" key="1">
    <citation type="submission" date="2021-05" db="EMBL/GenBank/DDBJ databases">
        <title>Roseococcus sp. XZZS9, whole genome shotgun sequencing project.</title>
        <authorList>
            <person name="Zhao G."/>
            <person name="Shen L."/>
        </authorList>
    </citation>
    <scope>NUCLEOTIDE SEQUENCE [LARGE SCALE GENOMIC DNA]</scope>
    <source>
        <strain evidence="2 3">XZZS9</strain>
    </source>
</reference>
<feature type="transmembrane region" description="Helical" evidence="1">
    <location>
        <begin position="123"/>
        <end position="143"/>
    </location>
</feature>
<organism evidence="2 3">
    <name type="scientific">Roseococcus pinisoli</name>
    <dbReference type="NCBI Taxonomy" id="2835040"/>
    <lineage>
        <taxon>Bacteria</taxon>
        <taxon>Pseudomonadati</taxon>
        <taxon>Pseudomonadota</taxon>
        <taxon>Alphaproteobacteria</taxon>
        <taxon>Acetobacterales</taxon>
        <taxon>Roseomonadaceae</taxon>
        <taxon>Roseococcus</taxon>
    </lineage>
</organism>
<keyword evidence="2" id="KW-0436">Ligase</keyword>
<feature type="transmembrane region" description="Helical" evidence="1">
    <location>
        <begin position="61"/>
        <end position="80"/>
    </location>
</feature>
<keyword evidence="1" id="KW-0812">Transmembrane</keyword>
<comment type="caution">
    <text evidence="2">The sequence shown here is derived from an EMBL/GenBank/DDBJ whole genome shotgun (WGS) entry which is preliminary data.</text>
</comment>